<dbReference type="GO" id="GO:0005886">
    <property type="term" value="C:plasma membrane"/>
    <property type="evidence" value="ECO:0007669"/>
    <property type="project" value="UniProtKB-SubCell"/>
</dbReference>
<dbReference type="EMBL" id="BMDO01000006">
    <property type="protein sequence ID" value="GGI51159.1"/>
    <property type="molecule type" value="Genomic_DNA"/>
</dbReference>
<evidence type="ECO:0000256" key="8">
    <source>
        <dbReference type="SAM" id="Phobius"/>
    </source>
</evidence>
<evidence type="ECO:0000256" key="3">
    <source>
        <dbReference type="ARBA" id="ARBA00022449"/>
    </source>
</evidence>
<feature type="transmembrane region" description="Helical" evidence="8">
    <location>
        <begin position="62"/>
        <end position="82"/>
    </location>
</feature>
<dbReference type="Pfam" id="PF00999">
    <property type="entry name" value="Na_H_Exchanger"/>
    <property type="match status" value="1"/>
</dbReference>
<evidence type="ECO:0000256" key="7">
    <source>
        <dbReference type="ARBA" id="ARBA00023136"/>
    </source>
</evidence>
<feature type="transmembrane region" description="Helical" evidence="8">
    <location>
        <begin position="242"/>
        <end position="271"/>
    </location>
</feature>
<gene>
    <name evidence="10" type="ORF">GCM10011425_23710</name>
</gene>
<sequence>MDQYIVIISVIGIAALGMAWMPAFTKRTGVSYAILYTLGGMLIYLLFPHLLPAANPKTNLTYTGHLTELVVIISLMGTAIKIDRPLKWKSWQSPLRLVTIGMVGCIAVASLLGYAFFNLGVASALLLGAVLAPTDPVLASDVQVGPPNENIKFETKFALTAEAGMNDSLAFPFVLLAIAICHMGGSADVNLWEWLGYNVILRMVVGLAVGFLIGKLLGYILFTMSDKFNVLETRDGFVALSLTLMVYGIAELLHGYGFVAVFVAGLTLRNYEVGHNYHDKLHAFTDQSERIMLAIVLILFGGSLLSGVLSGLTWPMVMFSLMFLLLVRPITSYLSLASCNQVHSTEKWVISFFGIRGMGSVFYLAYAFKEAKFPHADELWTIVMFTILLSILLHGLTATRVMKYMEARFAKEIK</sequence>
<dbReference type="PANTHER" id="PTHR32507:SF8">
    <property type="entry name" value="CNH1P"/>
    <property type="match status" value="1"/>
</dbReference>
<evidence type="ECO:0000256" key="4">
    <source>
        <dbReference type="ARBA" id="ARBA00022692"/>
    </source>
</evidence>
<feature type="transmembrane region" description="Helical" evidence="8">
    <location>
        <begin position="199"/>
        <end position="222"/>
    </location>
</feature>
<keyword evidence="4 8" id="KW-0812">Transmembrane</keyword>
<keyword evidence="7 8" id="KW-0472">Membrane</keyword>
<proteinExistence type="predicted"/>
<dbReference type="PANTHER" id="PTHR32507">
    <property type="entry name" value="NA(+)/H(+) ANTIPORTER 1"/>
    <property type="match status" value="1"/>
</dbReference>
<keyword evidence="11" id="KW-1185">Reference proteome</keyword>
<feature type="transmembrane region" description="Helical" evidence="8">
    <location>
        <begin position="379"/>
        <end position="398"/>
    </location>
</feature>
<comment type="caution">
    <text evidence="10">The sequence shown here is derived from an EMBL/GenBank/DDBJ whole genome shotgun (WGS) entry which is preliminary data.</text>
</comment>
<feature type="domain" description="Cation/H+ exchanger transmembrane" evidence="9">
    <location>
        <begin position="20"/>
        <end position="403"/>
    </location>
</feature>
<keyword evidence="6" id="KW-0406">Ion transport</keyword>
<dbReference type="AlphaFoldDB" id="A0A917J9P2"/>
<evidence type="ECO:0000313" key="10">
    <source>
        <dbReference type="EMBL" id="GGI51159.1"/>
    </source>
</evidence>
<keyword evidence="3" id="KW-0050">Antiport</keyword>
<dbReference type="GO" id="GO:0015297">
    <property type="term" value="F:antiporter activity"/>
    <property type="evidence" value="ECO:0007669"/>
    <property type="project" value="UniProtKB-KW"/>
</dbReference>
<comment type="subcellular location">
    <subcellularLocation>
        <location evidence="1">Cell membrane</location>
        <topology evidence="1">Multi-pass membrane protein</topology>
    </subcellularLocation>
</comment>
<reference evidence="10" key="1">
    <citation type="journal article" date="2014" name="Int. J. Syst. Evol. Microbiol.">
        <title>Complete genome sequence of Corynebacterium casei LMG S-19264T (=DSM 44701T), isolated from a smear-ripened cheese.</title>
        <authorList>
            <consortium name="US DOE Joint Genome Institute (JGI-PGF)"/>
            <person name="Walter F."/>
            <person name="Albersmeier A."/>
            <person name="Kalinowski J."/>
            <person name="Ruckert C."/>
        </authorList>
    </citation>
    <scope>NUCLEOTIDE SEQUENCE</scope>
    <source>
        <strain evidence="10">CCM 8711</strain>
    </source>
</reference>
<organism evidence="10 11">
    <name type="scientific">Mucilaginibacter galii</name>
    <dbReference type="NCBI Taxonomy" id="2005073"/>
    <lineage>
        <taxon>Bacteria</taxon>
        <taxon>Pseudomonadati</taxon>
        <taxon>Bacteroidota</taxon>
        <taxon>Sphingobacteriia</taxon>
        <taxon>Sphingobacteriales</taxon>
        <taxon>Sphingobacteriaceae</taxon>
        <taxon>Mucilaginibacter</taxon>
    </lineage>
</organism>
<feature type="transmembrane region" description="Helical" evidence="8">
    <location>
        <begin position="94"/>
        <end position="117"/>
    </location>
</feature>
<dbReference type="RefSeq" id="WP_188416990.1">
    <property type="nucleotide sequence ID" value="NZ_BMDO01000006.1"/>
</dbReference>
<feature type="transmembrane region" description="Helical" evidence="8">
    <location>
        <begin position="316"/>
        <end position="336"/>
    </location>
</feature>
<feature type="transmembrane region" description="Helical" evidence="8">
    <location>
        <begin position="348"/>
        <end position="367"/>
    </location>
</feature>
<protein>
    <submittedName>
        <fullName evidence="10">Cation transporter</fullName>
    </submittedName>
</protein>
<reference evidence="10" key="2">
    <citation type="submission" date="2020-09" db="EMBL/GenBank/DDBJ databases">
        <authorList>
            <person name="Sun Q."/>
            <person name="Sedlacek I."/>
        </authorList>
    </citation>
    <scope>NUCLEOTIDE SEQUENCE</scope>
    <source>
        <strain evidence="10">CCM 8711</strain>
    </source>
</reference>
<accession>A0A917J9P2</accession>
<keyword evidence="2" id="KW-0813">Transport</keyword>
<evidence type="ECO:0000256" key="1">
    <source>
        <dbReference type="ARBA" id="ARBA00004651"/>
    </source>
</evidence>
<evidence type="ECO:0000313" key="11">
    <source>
        <dbReference type="Proteomes" id="UP000662074"/>
    </source>
</evidence>
<name>A0A917J9P2_9SPHI</name>
<feature type="transmembrane region" description="Helical" evidence="8">
    <location>
        <begin position="291"/>
        <end position="310"/>
    </location>
</feature>
<evidence type="ECO:0000259" key="9">
    <source>
        <dbReference type="Pfam" id="PF00999"/>
    </source>
</evidence>
<dbReference type="InterPro" id="IPR006153">
    <property type="entry name" value="Cation/H_exchanger_TM"/>
</dbReference>
<feature type="transmembrane region" description="Helical" evidence="8">
    <location>
        <begin position="30"/>
        <end position="50"/>
    </location>
</feature>
<dbReference type="Proteomes" id="UP000662074">
    <property type="component" value="Unassembled WGS sequence"/>
</dbReference>
<feature type="transmembrane region" description="Helical" evidence="8">
    <location>
        <begin position="6"/>
        <end position="23"/>
    </location>
</feature>
<keyword evidence="5 8" id="KW-1133">Transmembrane helix</keyword>
<dbReference type="GO" id="GO:1902600">
    <property type="term" value="P:proton transmembrane transport"/>
    <property type="evidence" value="ECO:0007669"/>
    <property type="project" value="InterPro"/>
</dbReference>
<evidence type="ECO:0000256" key="2">
    <source>
        <dbReference type="ARBA" id="ARBA00022448"/>
    </source>
</evidence>
<evidence type="ECO:0000256" key="5">
    <source>
        <dbReference type="ARBA" id="ARBA00022989"/>
    </source>
</evidence>
<feature type="transmembrane region" description="Helical" evidence="8">
    <location>
        <begin position="169"/>
        <end position="187"/>
    </location>
</feature>
<evidence type="ECO:0000256" key="6">
    <source>
        <dbReference type="ARBA" id="ARBA00023065"/>
    </source>
</evidence>